<accession>A0A2M9C409</accession>
<keyword evidence="3" id="KW-1185">Reference proteome</keyword>
<dbReference type="OrthoDB" id="4978618at2"/>
<evidence type="ECO:0000259" key="1">
    <source>
        <dbReference type="Pfam" id="PF07179"/>
    </source>
</evidence>
<proteinExistence type="predicted"/>
<dbReference type="AlphaFoldDB" id="A0A2M9C409"/>
<dbReference type="RefSeq" id="WP_100343177.1">
    <property type="nucleotide sequence ID" value="NZ_PGFB01000001.1"/>
</dbReference>
<feature type="domain" description="SseB protein N-terminal" evidence="1">
    <location>
        <begin position="16"/>
        <end position="121"/>
    </location>
</feature>
<dbReference type="EMBL" id="PGFB01000001">
    <property type="protein sequence ID" value="PJJ65261.1"/>
    <property type="molecule type" value="Genomic_DNA"/>
</dbReference>
<dbReference type="Pfam" id="PF07179">
    <property type="entry name" value="SseB"/>
    <property type="match status" value="1"/>
</dbReference>
<evidence type="ECO:0000313" key="3">
    <source>
        <dbReference type="Proteomes" id="UP000230161"/>
    </source>
</evidence>
<name>A0A2M9C409_9MICO</name>
<comment type="caution">
    <text evidence="2">The sequence shown here is derived from an EMBL/GenBank/DDBJ whole genome shotgun (WGS) entry which is preliminary data.</text>
</comment>
<dbReference type="Proteomes" id="UP000230161">
    <property type="component" value="Unassembled WGS sequence"/>
</dbReference>
<organism evidence="2 3">
    <name type="scientific">Compostimonas suwonensis</name>
    <dbReference type="NCBI Taxonomy" id="1048394"/>
    <lineage>
        <taxon>Bacteria</taxon>
        <taxon>Bacillati</taxon>
        <taxon>Actinomycetota</taxon>
        <taxon>Actinomycetes</taxon>
        <taxon>Micrococcales</taxon>
        <taxon>Microbacteriaceae</taxon>
        <taxon>Compostimonas</taxon>
    </lineage>
</organism>
<gene>
    <name evidence="2" type="ORF">CLV54_0290</name>
</gene>
<evidence type="ECO:0000313" key="2">
    <source>
        <dbReference type="EMBL" id="PJJ65261.1"/>
    </source>
</evidence>
<dbReference type="InterPro" id="IPR009839">
    <property type="entry name" value="SseB_N"/>
</dbReference>
<reference evidence="2 3" key="1">
    <citation type="submission" date="2017-11" db="EMBL/GenBank/DDBJ databases">
        <title>Genomic Encyclopedia of Archaeal and Bacterial Type Strains, Phase II (KMG-II): From Individual Species to Whole Genera.</title>
        <authorList>
            <person name="Goeker M."/>
        </authorList>
    </citation>
    <scope>NUCLEOTIDE SEQUENCE [LARGE SCALE GENOMIC DNA]</scope>
    <source>
        <strain evidence="2 3">DSM 25625</strain>
    </source>
</reference>
<sequence length="138" mass="14528">MALTRFPASYTNTPVEKALADLAAAPSMEALGELLAASMKGGLVLDVTGSTPESGTRLRTVHTPDGQAVLPLFTSVEEVRRAVPEEQLPQVQVTIVPGKDALALIRTAEFVAVQYNPGSAAQVIARTHIDAALDEAQH</sequence>
<protein>
    <submittedName>
        <fullName evidence="2">Type III secretion system (T3SS) SseB-like protein</fullName>
    </submittedName>
</protein>